<dbReference type="PROSITE" id="PS50943">
    <property type="entry name" value="HTH_CROC1"/>
    <property type="match status" value="1"/>
</dbReference>
<dbReference type="Gene3D" id="1.10.260.40">
    <property type="entry name" value="lambda repressor-like DNA-binding domains"/>
    <property type="match status" value="1"/>
</dbReference>
<feature type="compositionally biased region" description="Basic and acidic residues" evidence="1">
    <location>
        <begin position="1"/>
        <end position="10"/>
    </location>
</feature>
<evidence type="ECO:0000313" key="3">
    <source>
        <dbReference type="EMBL" id="MFC7614286.1"/>
    </source>
</evidence>
<evidence type="ECO:0000313" key="4">
    <source>
        <dbReference type="Proteomes" id="UP001596512"/>
    </source>
</evidence>
<comment type="caution">
    <text evidence="3">The sequence shown here is derived from an EMBL/GenBank/DDBJ whole genome shotgun (WGS) entry which is preliminary data.</text>
</comment>
<organism evidence="3 4">
    <name type="scientific">Actinokineospora soli</name>
    <dbReference type="NCBI Taxonomy" id="1048753"/>
    <lineage>
        <taxon>Bacteria</taxon>
        <taxon>Bacillati</taxon>
        <taxon>Actinomycetota</taxon>
        <taxon>Actinomycetes</taxon>
        <taxon>Pseudonocardiales</taxon>
        <taxon>Pseudonocardiaceae</taxon>
        <taxon>Actinokineospora</taxon>
    </lineage>
</organism>
<dbReference type="SUPFAM" id="SSF47413">
    <property type="entry name" value="lambda repressor-like DNA-binding domains"/>
    <property type="match status" value="1"/>
</dbReference>
<dbReference type="SMART" id="SM00530">
    <property type="entry name" value="HTH_XRE"/>
    <property type="match status" value="1"/>
</dbReference>
<proteinExistence type="predicted"/>
<dbReference type="EMBL" id="JBHTEY010000004">
    <property type="protein sequence ID" value="MFC7614286.1"/>
    <property type="molecule type" value="Genomic_DNA"/>
</dbReference>
<dbReference type="CDD" id="cd00093">
    <property type="entry name" value="HTH_XRE"/>
    <property type="match status" value="1"/>
</dbReference>
<reference evidence="4" key="1">
    <citation type="journal article" date="2019" name="Int. J. Syst. Evol. Microbiol.">
        <title>The Global Catalogue of Microorganisms (GCM) 10K type strain sequencing project: providing services to taxonomists for standard genome sequencing and annotation.</title>
        <authorList>
            <consortium name="The Broad Institute Genomics Platform"/>
            <consortium name="The Broad Institute Genome Sequencing Center for Infectious Disease"/>
            <person name="Wu L."/>
            <person name="Ma J."/>
        </authorList>
    </citation>
    <scope>NUCLEOTIDE SEQUENCE [LARGE SCALE GENOMIC DNA]</scope>
    <source>
        <strain evidence="4">JCM 17695</strain>
    </source>
</reference>
<gene>
    <name evidence="3" type="ORF">ACFQV2_12860</name>
</gene>
<keyword evidence="4" id="KW-1185">Reference proteome</keyword>
<dbReference type="InterPro" id="IPR010982">
    <property type="entry name" value="Lambda_DNA-bd_dom_sf"/>
</dbReference>
<sequence length="204" mass="21686">MLRDAQHRAEAVPTPSSEFGPELRRLRMSKGLSLASLGQAVYFTKGYLAKVERGQADPSLALATLCDRALGTEGRLVAALAHTPAGLSAVTSRPLVYTRPTTEPTVEQNVRVYVGPCSDIDSMWLPHEGADPRGLFRGNAAIADGLRRATELAERGGTEALDCFADLLQRAIAGGYLVVAHAPPPLVDFALPRDPGIPDASDLC</sequence>
<protein>
    <submittedName>
        <fullName evidence="3">Multiprotein-bridging factor 1 family protein</fullName>
    </submittedName>
</protein>
<dbReference type="Proteomes" id="UP001596512">
    <property type="component" value="Unassembled WGS sequence"/>
</dbReference>
<evidence type="ECO:0000256" key="1">
    <source>
        <dbReference type="SAM" id="MobiDB-lite"/>
    </source>
</evidence>
<feature type="region of interest" description="Disordered" evidence="1">
    <location>
        <begin position="1"/>
        <end position="20"/>
    </location>
</feature>
<evidence type="ECO:0000259" key="2">
    <source>
        <dbReference type="PROSITE" id="PS50943"/>
    </source>
</evidence>
<dbReference type="InterPro" id="IPR001387">
    <property type="entry name" value="Cro/C1-type_HTH"/>
</dbReference>
<name>A0ABW2TNA0_9PSEU</name>
<feature type="domain" description="HTH cro/C1-type" evidence="2">
    <location>
        <begin position="23"/>
        <end position="77"/>
    </location>
</feature>
<dbReference type="Pfam" id="PF13560">
    <property type="entry name" value="HTH_31"/>
    <property type="match status" value="1"/>
</dbReference>
<accession>A0ABW2TNA0</accession>